<evidence type="ECO:0000259" key="1">
    <source>
        <dbReference type="PROSITE" id="PS51819"/>
    </source>
</evidence>
<dbReference type="GO" id="GO:0016829">
    <property type="term" value="F:lyase activity"/>
    <property type="evidence" value="ECO:0007669"/>
    <property type="project" value="UniProtKB-KW"/>
</dbReference>
<dbReference type="InterPro" id="IPR029068">
    <property type="entry name" value="Glyas_Bleomycin-R_OHBP_Dase"/>
</dbReference>
<reference evidence="2 3" key="1">
    <citation type="submission" date="2018-07" db="EMBL/GenBank/DDBJ databases">
        <title>GABA Modulating Bacteria of the Human Gut Microbiota.</title>
        <authorList>
            <person name="Strandwitz P."/>
            <person name="Kim K.H."/>
            <person name="Terekhova D."/>
            <person name="Liu J.K."/>
            <person name="Sharma A."/>
            <person name="Levering J."/>
            <person name="Mcdonald D."/>
            <person name="Dietrich D."/>
            <person name="Ramadhar T.R."/>
            <person name="Lekbua A."/>
            <person name="Mroue N."/>
            <person name="Liston C."/>
            <person name="Stewart E.J."/>
            <person name="Dubin M.J."/>
            <person name="Zengler K."/>
            <person name="Knight R."/>
            <person name="Gilbert J.A."/>
            <person name="Clardy J."/>
            <person name="Lewis K."/>
        </authorList>
    </citation>
    <scope>NUCLEOTIDE SEQUENCE [LARGE SCALE GENOMIC DNA]</scope>
    <source>
        <strain evidence="2 3">KLE1738</strain>
    </source>
</reference>
<comment type="caution">
    <text evidence="2">The sequence shown here is derived from an EMBL/GenBank/DDBJ whole genome shotgun (WGS) entry which is preliminary data.</text>
</comment>
<evidence type="ECO:0000313" key="3">
    <source>
        <dbReference type="Proteomes" id="UP000260649"/>
    </source>
</evidence>
<dbReference type="EMBL" id="QQRQ01000002">
    <property type="protein sequence ID" value="RFT07511.1"/>
    <property type="molecule type" value="Genomic_DNA"/>
</dbReference>
<dbReference type="InterPro" id="IPR004360">
    <property type="entry name" value="Glyas_Fos-R_dOase_dom"/>
</dbReference>
<organism evidence="2 3">
    <name type="scientific">Evtepia gabavorous</name>
    <dbReference type="NCBI Taxonomy" id="2211183"/>
    <lineage>
        <taxon>Bacteria</taxon>
        <taxon>Bacillati</taxon>
        <taxon>Bacillota</taxon>
        <taxon>Clostridia</taxon>
        <taxon>Eubacteriales</taxon>
        <taxon>Evtepia</taxon>
    </lineage>
</organism>
<evidence type="ECO:0000313" key="2">
    <source>
        <dbReference type="EMBL" id="RFT07511.1"/>
    </source>
</evidence>
<protein>
    <submittedName>
        <fullName evidence="2">Lactoylglutathione lyase</fullName>
    </submittedName>
</protein>
<dbReference type="SUPFAM" id="SSF54593">
    <property type="entry name" value="Glyoxalase/Bleomycin resistance protein/Dihydroxybiphenyl dioxygenase"/>
    <property type="match status" value="1"/>
</dbReference>
<dbReference type="RefSeq" id="WP_117141657.1">
    <property type="nucleotide sequence ID" value="NZ_CAKXKJ010000009.1"/>
</dbReference>
<dbReference type="InterPro" id="IPR037523">
    <property type="entry name" value="VOC_core"/>
</dbReference>
<dbReference type="OrthoDB" id="192739at2"/>
<sequence>MPTLSHACVRVLDLARSVAFYRETLGLTPQRELTMEDRGWHLVFLGDGVTPFQLELCRELQRTEPYRLGDDTPHVALVSQDFQGLKAKHQAMGLIFDELANGIYFIQDPDGHILEILPPD</sequence>
<name>A0A3E2B6F7_9FIRM</name>
<gene>
    <name evidence="2" type="ORF">DV520_02390</name>
</gene>
<accession>A0A3E2B6F7</accession>
<dbReference type="GeneID" id="97994588"/>
<dbReference type="Pfam" id="PF00903">
    <property type="entry name" value="Glyoxalase"/>
    <property type="match status" value="1"/>
</dbReference>
<dbReference type="Gene3D" id="3.10.180.10">
    <property type="entry name" value="2,3-Dihydroxybiphenyl 1,2-Dioxygenase, domain 1"/>
    <property type="match status" value="1"/>
</dbReference>
<proteinExistence type="predicted"/>
<keyword evidence="2" id="KW-0456">Lyase</keyword>
<dbReference type="PROSITE" id="PS51819">
    <property type="entry name" value="VOC"/>
    <property type="match status" value="1"/>
</dbReference>
<dbReference type="AlphaFoldDB" id="A0A3E2B6F7"/>
<keyword evidence="3" id="KW-1185">Reference proteome</keyword>
<dbReference type="Proteomes" id="UP000260649">
    <property type="component" value="Unassembled WGS sequence"/>
</dbReference>
<feature type="domain" description="VOC" evidence="1">
    <location>
        <begin position="3"/>
        <end position="119"/>
    </location>
</feature>